<evidence type="ECO:0000313" key="2">
    <source>
        <dbReference type="Proteomes" id="UP001345013"/>
    </source>
</evidence>
<accession>A0ABR0KEJ5</accession>
<proteinExistence type="predicted"/>
<organism evidence="1 2">
    <name type="scientific">Lithohypha guttulata</name>
    <dbReference type="NCBI Taxonomy" id="1690604"/>
    <lineage>
        <taxon>Eukaryota</taxon>
        <taxon>Fungi</taxon>
        <taxon>Dikarya</taxon>
        <taxon>Ascomycota</taxon>
        <taxon>Pezizomycotina</taxon>
        <taxon>Eurotiomycetes</taxon>
        <taxon>Chaetothyriomycetidae</taxon>
        <taxon>Chaetothyriales</taxon>
        <taxon>Trichomeriaceae</taxon>
        <taxon>Lithohypha</taxon>
    </lineage>
</organism>
<sequence length="210" mass="23519">MAIEAKHAKGSVSFHAYLKSAPTLYENIFHPALNLLTTGRYKGTDIEEDSEAQHSVKVWHSMSVIHGASAADSQHGTLRSIAGKQLCWLPGFHDEDGEHINSRMLRKRVTTAAPKPHANLADGTGKEVHNVKVYLRSQQGHVLSSTGGSRNAQVSLHPDEDDKKQIPLEIVCEDRSWFWMRIGFEWSVVYQHGYRSEHQNTSKQGKKVLS</sequence>
<name>A0ABR0KEJ5_9EURO</name>
<reference evidence="1 2" key="1">
    <citation type="submission" date="2023-08" db="EMBL/GenBank/DDBJ databases">
        <title>Black Yeasts Isolated from many extreme environments.</title>
        <authorList>
            <person name="Coleine C."/>
            <person name="Stajich J.E."/>
            <person name="Selbmann L."/>
        </authorList>
    </citation>
    <scope>NUCLEOTIDE SEQUENCE [LARGE SCALE GENOMIC DNA]</scope>
    <source>
        <strain evidence="1 2">CCFEE 5885</strain>
    </source>
</reference>
<protein>
    <submittedName>
        <fullName evidence="1">Uncharacterized protein</fullName>
    </submittedName>
</protein>
<keyword evidence="2" id="KW-1185">Reference proteome</keyword>
<evidence type="ECO:0000313" key="1">
    <source>
        <dbReference type="EMBL" id="KAK5094482.1"/>
    </source>
</evidence>
<comment type="caution">
    <text evidence="1">The sequence shown here is derived from an EMBL/GenBank/DDBJ whole genome shotgun (WGS) entry which is preliminary data.</text>
</comment>
<gene>
    <name evidence="1" type="ORF">LTR24_003638</name>
</gene>
<dbReference type="EMBL" id="JAVRRG010000034">
    <property type="protein sequence ID" value="KAK5094482.1"/>
    <property type="molecule type" value="Genomic_DNA"/>
</dbReference>
<dbReference type="Proteomes" id="UP001345013">
    <property type="component" value="Unassembled WGS sequence"/>
</dbReference>